<feature type="region of interest" description="Disordered" evidence="1">
    <location>
        <begin position="81"/>
        <end position="102"/>
    </location>
</feature>
<feature type="transmembrane region" description="Helical" evidence="2">
    <location>
        <begin position="47"/>
        <end position="66"/>
    </location>
</feature>
<keyword evidence="2" id="KW-1133">Transmembrane helix</keyword>
<feature type="transmembrane region" description="Helical" evidence="2">
    <location>
        <begin position="17"/>
        <end position="41"/>
    </location>
</feature>
<evidence type="ECO:0000256" key="2">
    <source>
        <dbReference type="SAM" id="Phobius"/>
    </source>
</evidence>
<accession>A0ABT0FMW3</accession>
<protein>
    <submittedName>
        <fullName evidence="3">Uncharacterized protein</fullName>
    </submittedName>
</protein>
<organism evidence="3 4">
    <name type="scientific">Actinomadura luzonensis</name>
    <dbReference type="NCBI Taxonomy" id="2805427"/>
    <lineage>
        <taxon>Bacteria</taxon>
        <taxon>Bacillati</taxon>
        <taxon>Actinomycetota</taxon>
        <taxon>Actinomycetes</taxon>
        <taxon>Streptosporangiales</taxon>
        <taxon>Thermomonosporaceae</taxon>
        <taxon>Actinomadura</taxon>
    </lineage>
</organism>
<feature type="compositionally biased region" description="Pro residues" evidence="1">
    <location>
        <begin position="88"/>
        <end position="102"/>
    </location>
</feature>
<dbReference type="RefSeq" id="WP_242378923.1">
    <property type="nucleotide sequence ID" value="NZ_JAKRKC020000001.1"/>
</dbReference>
<keyword evidence="2" id="KW-0472">Membrane</keyword>
<evidence type="ECO:0000313" key="4">
    <source>
        <dbReference type="Proteomes" id="UP001317259"/>
    </source>
</evidence>
<gene>
    <name evidence="3" type="ORF">MF672_005990</name>
</gene>
<name>A0ABT0FMW3_9ACTN</name>
<comment type="caution">
    <text evidence="3">The sequence shown here is derived from an EMBL/GenBank/DDBJ whole genome shotgun (WGS) entry which is preliminary data.</text>
</comment>
<dbReference type="EMBL" id="JAKRKC020000001">
    <property type="protein sequence ID" value="MCK2213345.1"/>
    <property type="molecule type" value="Genomic_DNA"/>
</dbReference>
<evidence type="ECO:0000313" key="3">
    <source>
        <dbReference type="EMBL" id="MCK2213345.1"/>
    </source>
</evidence>
<evidence type="ECO:0000256" key="1">
    <source>
        <dbReference type="SAM" id="MobiDB-lite"/>
    </source>
</evidence>
<proteinExistence type="predicted"/>
<keyword evidence="2" id="KW-0812">Transmembrane</keyword>
<sequence length="102" mass="10475">MAVLAARTREVQDRRGYVLHLVGVGAGLVIAVAMLAAAVVLGVNGHTWLALALTGPSVFALVKIFVLRHAASDDIKQLRMAHSSAQPPVTPPAAAPGAPPLV</sequence>
<keyword evidence="4" id="KW-1185">Reference proteome</keyword>
<reference evidence="3 4" key="1">
    <citation type="submission" date="2022-04" db="EMBL/GenBank/DDBJ databases">
        <title>Genome draft of Actinomadura sp. ATCC 31491.</title>
        <authorList>
            <person name="Shi X."/>
            <person name="Du Y."/>
        </authorList>
    </citation>
    <scope>NUCLEOTIDE SEQUENCE [LARGE SCALE GENOMIC DNA]</scope>
    <source>
        <strain evidence="3 4">ATCC 31491</strain>
    </source>
</reference>
<dbReference type="Proteomes" id="UP001317259">
    <property type="component" value="Unassembled WGS sequence"/>
</dbReference>